<dbReference type="InterPro" id="IPR016909">
    <property type="entry name" value="rRNA_lsu_MeTfrase_F"/>
</dbReference>
<keyword evidence="1 6" id="KW-0963">Cytoplasm</keyword>
<dbReference type="Pfam" id="PF05971">
    <property type="entry name" value="Methyltransf_10"/>
    <property type="match status" value="1"/>
</dbReference>
<dbReference type="Proteomes" id="UP001187859">
    <property type="component" value="Unassembled WGS sequence"/>
</dbReference>
<organism evidence="8 9">
    <name type="scientific">Shewanella xiamenensis</name>
    <dbReference type="NCBI Taxonomy" id="332186"/>
    <lineage>
        <taxon>Bacteria</taxon>
        <taxon>Pseudomonadati</taxon>
        <taxon>Pseudomonadota</taxon>
        <taxon>Gammaproteobacteria</taxon>
        <taxon>Alteromonadales</taxon>
        <taxon>Shewanellaceae</taxon>
        <taxon>Shewanella</taxon>
    </lineage>
</organism>
<feature type="region of interest" description="Disordered" evidence="7">
    <location>
        <begin position="1"/>
        <end position="64"/>
    </location>
</feature>
<evidence type="ECO:0000256" key="4">
    <source>
        <dbReference type="ARBA" id="ARBA00022679"/>
    </source>
</evidence>
<evidence type="ECO:0000256" key="3">
    <source>
        <dbReference type="ARBA" id="ARBA00022603"/>
    </source>
</evidence>
<evidence type="ECO:0000256" key="6">
    <source>
        <dbReference type="HAMAP-Rule" id="MF_01848"/>
    </source>
</evidence>
<evidence type="ECO:0000256" key="5">
    <source>
        <dbReference type="ARBA" id="ARBA00022691"/>
    </source>
</evidence>
<dbReference type="HAMAP" id="MF_01848">
    <property type="entry name" value="23SrRNA_methyltr_F"/>
    <property type="match status" value="1"/>
</dbReference>
<dbReference type="RefSeq" id="WP_037427559.1">
    <property type="nucleotide sequence ID" value="NZ_AP026732.1"/>
</dbReference>
<comment type="caution">
    <text evidence="8">The sequence shown here is derived from an EMBL/GenBank/DDBJ whole genome shotgun (WGS) entry which is preliminary data.</text>
</comment>
<dbReference type="PIRSF" id="PIRSF029038">
    <property type="entry name" value="Mtase_YbiN_prd"/>
    <property type="match status" value="1"/>
</dbReference>
<evidence type="ECO:0000256" key="1">
    <source>
        <dbReference type="ARBA" id="ARBA00022490"/>
    </source>
</evidence>
<dbReference type="InterPro" id="IPR029063">
    <property type="entry name" value="SAM-dependent_MTases_sf"/>
</dbReference>
<reference evidence="8" key="1">
    <citation type="submission" date="2023-05" db="EMBL/GenBank/DDBJ databases">
        <title>Colonisation of extended spectrum b-lactamase- and carbapenemase-producing bacteria on hospital surfaces from low- and middle-income countries.</title>
        <authorList>
            <person name="Nieto-Rosado M."/>
            <person name="Sands K."/>
            <person name="Iregbu K."/>
            <person name="Zahra R."/>
            <person name="Mazarati J.B."/>
            <person name="Mehtar S."/>
            <person name="Barnards-Group B."/>
            <person name="Walsh T.R."/>
        </authorList>
    </citation>
    <scope>NUCLEOTIDE SEQUENCE</scope>
    <source>
        <strain evidence="8">PP-E493</strain>
    </source>
</reference>
<keyword evidence="4 6" id="KW-0808">Transferase</keyword>
<dbReference type="EC" id="2.1.1.181" evidence="6"/>
<dbReference type="Gene3D" id="3.40.50.150">
    <property type="entry name" value="Vaccinia Virus protein VP39"/>
    <property type="match status" value="1"/>
</dbReference>
<comment type="function">
    <text evidence="6">Specifically methylates the adenine in position 1618 of 23S rRNA.</text>
</comment>
<comment type="catalytic activity">
    <reaction evidence="6">
        <text>adenosine(1618) in 23S rRNA + S-adenosyl-L-methionine = N(6)-methyladenosine(1618) in 23S rRNA + S-adenosyl-L-homocysteine + H(+)</text>
        <dbReference type="Rhea" id="RHEA:16497"/>
        <dbReference type="Rhea" id="RHEA-COMP:10229"/>
        <dbReference type="Rhea" id="RHEA-COMP:10231"/>
        <dbReference type="ChEBI" id="CHEBI:15378"/>
        <dbReference type="ChEBI" id="CHEBI:57856"/>
        <dbReference type="ChEBI" id="CHEBI:59789"/>
        <dbReference type="ChEBI" id="CHEBI:74411"/>
        <dbReference type="ChEBI" id="CHEBI:74449"/>
        <dbReference type="EC" id="2.1.1.181"/>
    </reaction>
</comment>
<dbReference type="EMBL" id="JASGOQ010000001">
    <property type="protein sequence ID" value="MDV5392165.1"/>
    <property type="molecule type" value="Genomic_DNA"/>
</dbReference>
<dbReference type="GO" id="GO:0070475">
    <property type="term" value="P:rRNA base methylation"/>
    <property type="evidence" value="ECO:0007669"/>
    <property type="project" value="TreeGrafter"/>
</dbReference>
<dbReference type="AlphaFoldDB" id="A0AAE4Q357"/>
<comment type="subcellular location">
    <subcellularLocation>
        <location evidence="6">Cytoplasm</location>
    </subcellularLocation>
</comment>
<dbReference type="GO" id="GO:0005737">
    <property type="term" value="C:cytoplasm"/>
    <property type="evidence" value="ECO:0007669"/>
    <property type="project" value="UniProtKB-SubCell"/>
</dbReference>
<feature type="compositionally biased region" description="Low complexity" evidence="7">
    <location>
        <begin position="30"/>
        <end position="49"/>
    </location>
</feature>
<gene>
    <name evidence="6 8" type="primary">rlmF</name>
    <name evidence="8" type="ORF">QM089_18375</name>
</gene>
<sequence length="373" mass="40933">MSKPIVKIAAKPAMSPTGKRSKPSTPKPPVAKSAKSAKSAKPNIAPAKAMSKPKQGVERKTLHPRNLHAHGYDFSALMTSYPKLKTFVRPTPYGALSIDFADPLAVKTLNAALLKHHYGLAFWDIPKGALCPPIPGRVDYLHYLADLLFEGAPVQRAGQVSVLDIGTGANGVYAILGHQVYGWQFVASDINAESLANVQRIIDNNPSLQGHLSLRQQQDEKSVFKGIIQASDRFELTLCNPPFHGSLKEASEGSLRKVRNLQLNRGEQPKATSATLNFGGQAAELWCQGGERQFLATMIRESQAFAEQCLWFTSLVSKQENLKPCYQALAKLGVDTVKTIEMQQGNKVTRVLAWSFHSQAKRLQWRNQIVSGT</sequence>
<dbReference type="PANTHER" id="PTHR13393">
    <property type="entry name" value="SAM-DEPENDENT METHYLTRANSFERASE"/>
    <property type="match status" value="1"/>
</dbReference>
<dbReference type="PANTHER" id="PTHR13393:SF0">
    <property type="entry name" value="RNA N6-ADENOSINE-METHYLTRANSFERASE METTL16"/>
    <property type="match status" value="1"/>
</dbReference>
<evidence type="ECO:0000256" key="2">
    <source>
        <dbReference type="ARBA" id="ARBA00022552"/>
    </source>
</evidence>
<dbReference type="GO" id="GO:0052907">
    <property type="term" value="F:23S rRNA (adenine(1618)-N(6))-methyltransferase activity"/>
    <property type="evidence" value="ECO:0007669"/>
    <property type="project" value="UniProtKB-EC"/>
</dbReference>
<evidence type="ECO:0000313" key="9">
    <source>
        <dbReference type="Proteomes" id="UP001187859"/>
    </source>
</evidence>
<keyword evidence="3 6" id="KW-0489">Methyltransferase</keyword>
<keyword evidence="2 6" id="KW-0698">rRNA processing</keyword>
<accession>A0AAE4Q357</accession>
<evidence type="ECO:0000256" key="7">
    <source>
        <dbReference type="SAM" id="MobiDB-lite"/>
    </source>
</evidence>
<protein>
    <recommendedName>
        <fullName evidence="6">Ribosomal RNA large subunit methyltransferase F</fullName>
        <ecNumber evidence="6">2.1.1.181</ecNumber>
    </recommendedName>
    <alternativeName>
        <fullName evidence="6">23S rRNA mA1618 methyltransferase</fullName>
    </alternativeName>
    <alternativeName>
        <fullName evidence="6">rRNA adenine N-6-methyltransferase</fullName>
    </alternativeName>
</protein>
<dbReference type="SUPFAM" id="SSF53335">
    <property type="entry name" value="S-adenosyl-L-methionine-dependent methyltransferases"/>
    <property type="match status" value="1"/>
</dbReference>
<proteinExistence type="inferred from homology"/>
<dbReference type="InterPro" id="IPR010286">
    <property type="entry name" value="METTL16/RlmF"/>
</dbReference>
<comment type="similarity">
    <text evidence="6">Belongs to the methyltransferase superfamily. METTL16/RlmF family.</text>
</comment>
<name>A0AAE4Q357_9GAMM</name>
<dbReference type="NCBIfam" id="NF008725">
    <property type="entry name" value="PRK11727.1"/>
    <property type="match status" value="1"/>
</dbReference>
<keyword evidence="5 6" id="KW-0949">S-adenosyl-L-methionine</keyword>
<evidence type="ECO:0000313" key="8">
    <source>
        <dbReference type="EMBL" id="MDV5392165.1"/>
    </source>
</evidence>